<organism evidence="1 2">
    <name type="scientific">Streptomyces lavendulae subsp. lavendulae</name>
    <dbReference type="NCBI Taxonomy" id="58340"/>
    <lineage>
        <taxon>Bacteria</taxon>
        <taxon>Bacillati</taxon>
        <taxon>Actinomycetota</taxon>
        <taxon>Actinomycetes</taxon>
        <taxon>Kitasatosporales</taxon>
        <taxon>Streptomycetaceae</taxon>
        <taxon>Streptomyces</taxon>
    </lineage>
</organism>
<name>A0A2K8PP32_STRLA</name>
<evidence type="ECO:0000313" key="1">
    <source>
        <dbReference type="EMBL" id="ATZ28497.1"/>
    </source>
</evidence>
<dbReference type="GeneID" id="49387706"/>
<gene>
    <name evidence="1" type="ORF">SLAV_33630</name>
</gene>
<evidence type="ECO:0000313" key="2">
    <source>
        <dbReference type="Proteomes" id="UP000231791"/>
    </source>
</evidence>
<dbReference type="RefSeq" id="WP_030234377.1">
    <property type="nucleotide sequence ID" value="NZ_CP024985.1"/>
</dbReference>
<accession>A0A2K8PP32</accession>
<dbReference type="OrthoDB" id="4190102at2"/>
<keyword evidence="2" id="KW-1185">Reference proteome</keyword>
<dbReference type="AlphaFoldDB" id="A0A2K8PP32"/>
<proteinExistence type="predicted"/>
<dbReference type="KEGG" id="slx:SLAV_33630"/>
<protein>
    <submittedName>
        <fullName evidence="1">Uncharacterized protein</fullName>
    </submittedName>
</protein>
<sequence length="273" mass="28097">MTRPAPVAAGSGHRGAWYCAAVLGAVLVLVPAGWQVWAMGSGHTGVLEGGSAGRTVTAVEIAAGAATVDVTPRGDQQIGYRADVRWSFGRPVIEESWLGDTLRLTPRCPGDTVSATDELGCSVRLAVTVPIGVPVKISGTSGRIGISGLEGTVDAQVQSGSLHLSGLRGPLRADVDSGTLRAVGLASRQADVRAGAGRAEVRFVTPPDRVTGRVGAGRLDLTLPAATRYRVTSHVGWGRCEVDDSLRDPSAPRTLDLSVESGTATAGHRPPAD</sequence>
<dbReference type="Proteomes" id="UP000231791">
    <property type="component" value="Chromosome"/>
</dbReference>
<reference evidence="1 2" key="1">
    <citation type="submission" date="2017-11" db="EMBL/GenBank/DDBJ databases">
        <title>Complete genome sequence of Streptomyces lavendulae subsp. lavendulae CCM 3239 (formerly 'Streptomyces aureofaciens CCM 3239'), the producer of the angucycline-type antibiotic auricin.</title>
        <authorList>
            <person name="Busche T."/>
            <person name="Novakova R."/>
            <person name="Al'Dilaimi A."/>
            <person name="Homerova D."/>
            <person name="Feckova L."/>
            <person name="Rezuchova B."/>
            <person name="Mingyar E."/>
            <person name="Csolleiova D."/>
            <person name="Bekeova C."/>
            <person name="Winkler A."/>
            <person name="Sevcikova B."/>
            <person name="Kalinowski J."/>
            <person name="Kormanec J."/>
            <person name="Ruckert C."/>
        </authorList>
    </citation>
    <scope>NUCLEOTIDE SEQUENCE [LARGE SCALE GENOMIC DNA]</scope>
    <source>
        <strain evidence="1 2">CCM 3239</strain>
    </source>
</reference>
<dbReference type="EMBL" id="CP024985">
    <property type="protein sequence ID" value="ATZ28497.1"/>
    <property type="molecule type" value="Genomic_DNA"/>
</dbReference>